<gene>
    <name evidence="1" type="ORF">GCM10009425_32560</name>
</gene>
<name>A0ABQ2GZ12_9PSED</name>
<evidence type="ECO:0000313" key="1">
    <source>
        <dbReference type="EMBL" id="GGM19169.1"/>
    </source>
</evidence>
<accession>A0ABQ2GZ12</accession>
<sequence length="77" mass="8397">MIDPAHKTHVAPAIKRPVDRVPELGIVLEADPFDEEARVEDPGRDFAWVQRYDGASPVTQGVFGSPLQGDVLAGYLI</sequence>
<comment type="caution">
    <text evidence="1">The sequence shown here is derived from an EMBL/GenBank/DDBJ whole genome shotgun (WGS) entry which is preliminary data.</text>
</comment>
<evidence type="ECO:0000313" key="2">
    <source>
        <dbReference type="Proteomes" id="UP000616499"/>
    </source>
</evidence>
<organism evidence="1 2">
    <name type="scientific">Pseudomonas asuensis</name>
    <dbReference type="NCBI Taxonomy" id="1825787"/>
    <lineage>
        <taxon>Bacteria</taxon>
        <taxon>Pseudomonadati</taxon>
        <taxon>Pseudomonadota</taxon>
        <taxon>Gammaproteobacteria</taxon>
        <taxon>Pseudomonadales</taxon>
        <taxon>Pseudomonadaceae</taxon>
        <taxon>Pseudomonas</taxon>
    </lineage>
</organism>
<reference evidence="2" key="1">
    <citation type="journal article" date="2019" name="Int. J. Syst. Evol. Microbiol.">
        <title>The Global Catalogue of Microorganisms (GCM) 10K type strain sequencing project: providing services to taxonomists for standard genome sequencing and annotation.</title>
        <authorList>
            <consortium name="The Broad Institute Genomics Platform"/>
            <consortium name="The Broad Institute Genome Sequencing Center for Infectious Disease"/>
            <person name="Wu L."/>
            <person name="Ma J."/>
        </authorList>
    </citation>
    <scope>NUCLEOTIDE SEQUENCE [LARGE SCALE GENOMIC DNA]</scope>
    <source>
        <strain evidence="2">JCM 13501</strain>
    </source>
</reference>
<dbReference type="Proteomes" id="UP000616499">
    <property type="component" value="Unassembled WGS sequence"/>
</dbReference>
<protein>
    <submittedName>
        <fullName evidence="1">Uncharacterized protein</fullName>
    </submittedName>
</protein>
<dbReference type="EMBL" id="BMNW01000007">
    <property type="protein sequence ID" value="GGM19169.1"/>
    <property type="molecule type" value="Genomic_DNA"/>
</dbReference>
<proteinExistence type="predicted"/>
<keyword evidence="2" id="KW-1185">Reference proteome</keyword>